<protein>
    <recommendedName>
        <fullName evidence="4">MD-2-related lipid-recognition domain-containing protein</fullName>
    </recommendedName>
</protein>
<gene>
    <name evidence="5" type="ORF">CRM22_001359</name>
</gene>
<dbReference type="InterPro" id="IPR014756">
    <property type="entry name" value="Ig_E-set"/>
</dbReference>
<evidence type="ECO:0000313" key="6">
    <source>
        <dbReference type="Proteomes" id="UP000308267"/>
    </source>
</evidence>
<dbReference type="InterPro" id="IPR003172">
    <property type="entry name" value="ML_dom"/>
</dbReference>
<dbReference type="PANTHER" id="PTHR11306">
    <property type="entry name" value="NIEMANN PICK TYPE C2 PROTEIN NPC2-RELATED"/>
    <property type="match status" value="1"/>
</dbReference>
<comment type="similarity">
    <text evidence="2">Belongs to the NPC2 family.</text>
</comment>
<dbReference type="AlphaFoldDB" id="A0A4S2MAY1"/>
<dbReference type="SMART" id="SM00737">
    <property type="entry name" value="ML"/>
    <property type="match status" value="1"/>
</dbReference>
<proteinExistence type="inferred from homology"/>
<dbReference type="GO" id="GO:0005576">
    <property type="term" value="C:extracellular region"/>
    <property type="evidence" value="ECO:0007669"/>
    <property type="project" value="UniProtKB-SubCell"/>
</dbReference>
<evidence type="ECO:0000256" key="3">
    <source>
        <dbReference type="ARBA" id="ARBA00022525"/>
    </source>
</evidence>
<dbReference type="OrthoDB" id="6489092at2759"/>
<dbReference type="InterPro" id="IPR039670">
    <property type="entry name" value="NPC2-like"/>
</dbReference>
<dbReference type="GO" id="GO:0032934">
    <property type="term" value="F:sterol binding"/>
    <property type="evidence" value="ECO:0007669"/>
    <property type="project" value="InterPro"/>
</dbReference>
<name>A0A4S2MAY1_OPIFE</name>
<dbReference type="Pfam" id="PF02221">
    <property type="entry name" value="E1_DerP2_DerF2"/>
    <property type="match status" value="1"/>
</dbReference>
<sequence length="164" mass="18319">MSNRDRSWSDMHRLTATLLVLLPITSRFYITGTQYKTCDGQPHKVQVMNVSIEPCDTNPCTLYKGEKAKIAINFTTTEPINPGQASVHGIIAHIPVPFPLNYPAVCNFTEPGCPLRQGVQYGYTYQLPVSPTYPSIQLTVKWELVDAAGHTFLCVEMPVKLHAR</sequence>
<evidence type="ECO:0000259" key="4">
    <source>
        <dbReference type="SMART" id="SM00737"/>
    </source>
</evidence>
<evidence type="ECO:0000256" key="1">
    <source>
        <dbReference type="ARBA" id="ARBA00004613"/>
    </source>
</evidence>
<evidence type="ECO:0000313" key="5">
    <source>
        <dbReference type="EMBL" id="TGZ73702.1"/>
    </source>
</evidence>
<keyword evidence="6" id="KW-1185">Reference proteome</keyword>
<feature type="domain" description="MD-2-related lipid-recognition" evidence="4">
    <location>
        <begin position="35"/>
        <end position="159"/>
    </location>
</feature>
<evidence type="ECO:0000256" key="2">
    <source>
        <dbReference type="ARBA" id="ARBA00006370"/>
    </source>
</evidence>
<dbReference type="STRING" id="147828.A0A4S2MAY1"/>
<comment type="caution">
    <text evidence="5">The sequence shown here is derived from an EMBL/GenBank/DDBJ whole genome shotgun (WGS) entry which is preliminary data.</text>
</comment>
<reference evidence="5 6" key="1">
    <citation type="journal article" date="2019" name="BMC Genomics">
        <title>New insights from Opisthorchis felineus genome: update on genomics of the epidemiologically important liver flukes.</title>
        <authorList>
            <person name="Ershov N.I."/>
            <person name="Mordvinov V.A."/>
            <person name="Prokhortchouk E.B."/>
            <person name="Pakharukova M.Y."/>
            <person name="Gunbin K.V."/>
            <person name="Ustyantsev K."/>
            <person name="Genaev M.A."/>
            <person name="Blinov A.G."/>
            <person name="Mazur A."/>
            <person name="Boulygina E."/>
            <person name="Tsygankova S."/>
            <person name="Khrameeva E."/>
            <person name="Chekanov N."/>
            <person name="Fan G."/>
            <person name="Xiao A."/>
            <person name="Zhang H."/>
            <person name="Xu X."/>
            <person name="Yang H."/>
            <person name="Solovyev V."/>
            <person name="Lee S.M."/>
            <person name="Liu X."/>
            <person name="Afonnikov D.A."/>
            <person name="Skryabin K.G."/>
        </authorList>
    </citation>
    <scope>NUCLEOTIDE SEQUENCE [LARGE SCALE GENOMIC DNA]</scope>
    <source>
        <strain evidence="5">AK-0245</strain>
        <tissue evidence="5">Whole organism</tissue>
    </source>
</reference>
<dbReference type="Proteomes" id="UP000308267">
    <property type="component" value="Unassembled WGS sequence"/>
</dbReference>
<dbReference type="EMBL" id="SJOL01002488">
    <property type="protein sequence ID" value="TGZ73702.1"/>
    <property type="molecule type" value="Genomic_DNA"/>
</dbReference>
<dbReference type="PANTHER" id="PTHR11306:SF68">
    <property type="entry name" value="NPC INTRACELLULAR CHOLESTEROL TRANSPORTER 2"/>
    <property type="match status" value="1"/>
</dbReference>
<dbReference type="GO" id="GO:0015918">
    <property type="term" value="P:sterol transport"/>
    <property type="evidence" value="ECO:0007669"/>
    <property type="project" value="InterPro"/>
</dbReference>
<accession>A0A4S2MAY1</accession>
<comment type="subcellular location">
    <subcellularLocation>
        <location evidence="1">Secreted</location>
    </subcellularLocation>
</comment>
<dbReference type="Gene3D" id="2.60.40.770">
    <property type="match status" value="1"/>
</dbReference>
<organism evidence="5 6">
    <name type="scientific">Opisthorchis felineus</name>
    <dbReference type="NCBI Taxonomy" id="147828"/>
    <lineage>
        <taxon>Eukaryota</taxon>
        <taxon>Metazoa</taxon>
        <taxon>Spiralia</taxon>
        <taxon>Lophotrochozoa</taxon>
        <taxon>Platyhelminthes</taxon>
        <taxon>Trematoda</taxon>
        <taxon>Digenea</taxon>
        <taxon>Opisthorchiida</taxon>
        <taxon>Opisthorchiata</taxon>
        <taxon>Opisthorchiidae</taxon>
        <taxon>Opisthorchis</taxon>
    </lineage>
</organism>
<dbReference type="SUPFAM" id="SSF81296">
    <property type="entry name" value="E set domains"/>
    <property type="match status" value="1"/>
</dbReference>
<keyword evidence="3" id="KW-0964">Secreted</keyword>
<dbReference type="FunFam" id="2.60.40.770:FF:000001">
    <property type="entry name" value="NPC intracellular cholesterol transporter 2"/>
    <property type="match status" value="1"/>
</dbReference>